<protein>
    <recommendedName>
        <fullName evidence="7">LITAF domain-containing protein</fullName>
    </recommendedName>
</protein>
<dbReference type="PANTHER" id="PTHR23292">
    <property type="entry name" value="LIPOPOLYSACCHARIDE-INDUCED TUMOR NECROSIS FACTOR-ALPHA FACTOR"/>
    <property type="match status" value="1"/>
</dbReference>
<dbReference type="InterPro" id="IPR037519">
    <property type="entry name" value="LITAF_fam"/>
</dbReference>
<feature type="compositionally biased region" description="Polar residues" evidence="6">
    <location>
        <begin position="1"/>
        <end position="10"/>
    </location>
</feature>
<sequence>MQDSQHQHFQSEMIPTPNDDLFSYIVNPPTRDQSMQEESPNSKVSPPQQTVHHVPFQRQPKLEKPVHNAQQNQIISQIDSKHPSIITCGYCQHQVQTVINYEPGAGTYLIGSLLAIVGLWFGCCLIPCFIDDCKDVVHLCPSCQHKIGKKRFIFD</sequence>
<proteinExistence type="inferred from homology"/>
<dbReference type="STRING" id="5888.A0E4Q3"/>
<comment type="subcellular location">
    <subcellularLocation>
        <location evidence="1">Membrane</location>
        <topology evidence="1">Peripheral membrane protein</topology>
    </subcellularLocation>
</comment>
<dbReference type="KEGG" id="ptm:GSPATT00023445001"/>
<dbReference type="Proteomes" id="UP000000600">
    <property type="component" value="Unassembled WGS sequence"/>
</dbReference>
<keyword evidence="5" id="KW-0472">Membrane</keyword>
<accession>A0E4Q3</accession>
<keyword evidence="4" id="KW-0862">Zinc</keyword>
<evidence type="ECO:0000256" key="3">
    <source>
        <dbReference type="ARBA" id="ARBA00022723"/>
    </source>
</evidence>
<name>A0E4Q3_PARTE</name>
<dbReference type="eggNOG" id="ENOG502R2D7">
    <property type="taxonomic scope" value="Eukaryota"/>
</dbReference>
<reference evidence="8 9" key="1">
    <citation type="journal article" date="2006" name="Nature">
        <title>Global trends of whole-genome duplications revealed by the ciliate Paramecium tetraurelia.</title>
        <authorList>
            <consortium name="Genoscope"/>
            <person name="Aury J.-M."/>
            <person name="Jaillon O."/>
            <person name="Duret L."/>
            <person name="Noel B."/>
            <person name="Jubin C."/>
            <person name="Porcel B.M."/>
            <person name="Segurens B."/>
            <person name="Daubin V."/>
            <person name="Anthouard V."/>
            <person name="Aiach N."/>
            <person name="Arnaiz O."/>
            <person name="Billaut A."/>
            <person name="Beisson J."/>
            <person name="Blanc I."/>
            <person name="Bouhouche K."/>
            <person name="Camara F."/>
            <person name="Duharcourt S."/>
            <person name="Guigo R."/>
            <person name="Gogendeau D."/>
            <person name="Katinka M."/>
            <person name="Keller A.-M."/>
            <person name="Kissmehl R."/>
            <person name="Klotz C."/>
            <person name="Koll F."/>
            <person name="Le Moue A."/>
            <person name="Lepere C."/>
            <person name="Malinsky S."/>
            <person name="Nowacki M."/>
            <person name="Nowak J.K."/>
            <person name="Plattner H."/>
            <person name="Poulain J."/>
            <person name="Ruiz F."/>
            <person name="Serrano V."/>
            <person name="Zagulski M."/>
            <person name="Dessen P."/>
            <person name="Betermier M."/>
            <person name="Weissenbach J."/>
            <person name="Scarpelli C."/>
            <person name="Schachter V."/>
            <person name="Sperling L."/>
            <person name="Meyer E."/>
            <person name="Cohen J."/>
            <person name="Wincker P."/>
        </authorList>
    </citation>
    <scope>NUCLEOTIDE SEQUENCE [LARGE SCALE GENOMIC DNA]</scope>
    <source>
        <strain evidence="8 9">Stock d4-2</strain>
    </source>
</reference>
<dbReference type="SMART" id="SM00714">
    <property type="entry name" value="LITAF"/>
    <property type="match status" value="1"/>
</dbReference>
<dbReference type="InterPro" id="IPR006629">
    <property type="entry name" value="LITAF"/>
</dbReference>
<dbReference type="InParanoid" id="A0E4Q3"/>
<evidence type="ECO:0000259" key="7">
    <source>
        <dbReference type="PROSITE" id="PS51837"/>
    </source>
</evidence>
<feature type="region of interest" description="Disordered" evidence="6">
    <location>
        <begin position="1"/>
        <end position="53"/>
    </location>
</feature>
<evidence type="ECO:0000313" key="8">
    <source>
        <dbReference type="EMBL" id="CAK90270.1"/>
    </source>
</evidence>
<dbReference type="PANTHER" id="PTHR23292:SF6">
    <property type="entry name" value="FI16602P1-RELATED"/>
    <property type="match status" value="1"/>
</dbReference>
<feature type="compositionally biased region" description="Polar residues" evidence="6">
    <location>
        <begin position="30"/>
        <end position="51"/>
    </location>
</feature>
<keyword evidence="3" id="KW-0479">Metal-binding</keyword>
<comment type="similarity">
    <text evidence="2">Belongs to the CDIP1/LITAF family.</text>
</comment>
<dbReference type="GeneID" id="5043452"/>
<dbReference type="HOGENOM" id="CLU_095549_3_3_1"/>
<evidence type="ECO:0000256" key="2">
    <source>
        <dbReference type="ARBA" id="ARBA00005975"/>
    </source>
</evidence>
<gene>
    <name evidence="8" type="ORF">GSPATT00023445001</name>
</gene>
<feature type="domain" description="LITAF" evidence="7">
    <location>
        <begin position="70"/>
        <end position="152"/>
    </location>
</feature>
<dbReference type="AlphaFoldDB" id="A0E4Q3"/>
<dbReference type="GO" id="GO:0016020">
    <property type="term" value="C:membrane"/>
    <property type="evidence" value="ECO:0007669"/>
    <property type="project" value="UniProtKB-SubCell"/>
</dbReference>
<keyword evidence="9" id="KW-1185">Reference proteome</keyword>
<dbReference type="RefSeq" id="XP_001457667.1">
    <property type="nucleotide sequence ID" value="XM_001457630.2"/>
</dbReference>
<dbReference type="OMA" id="CFIDDCK"/>
<dbReference type="Pfam" id="PF10601">
    <property type="entry name" value="zf-LITAF-like"/>
    <property type="match status" value="1"/>
</dbReference>
<evidence type="ECO:0000256" key="1">
    <source>
        <dbReference type="ARBA" id="ARBA00004170"/>
    </source>
</evidence>
<evidence type="ECO:0000313" key="9">
    <source>
        <dbReference type="Proteomes" id="UP000000600"/>
    </source>
</evidence>
<dbReference type="OrthoDB" id="4713066at2759"/>
<dbReference type="PROSITE" id="PS51837">
    <property type="entry name" value="LITAF"/>
    <property type="match status" value="1"/>
</dbReference>
<organism evidence="8 9">
    <name type="scientific">Paramecium tetraurelia</name>
    <dbReference type="NCBI Taxonomy" id="5888"/>
    <lineage>
        <taxon>Eukaryota</taxon>
        <taxon>Sar</taxon>
        <taxon>Alveolata</taxon>
        <taxon>Ciliophora</taxon>
        <taxon>Intramacronucleata</taxon>
        <taxon>Oligohymenophorea</taxon>
        <taxon>Peniculida</taxon>
        <taxon>Parameciidae</taxon>
        <taxon>Paramecium</taxon>
    </lineage>
</organism>
<dbReference type="EMBL" id="CT868658">
    <property type="protein sequence ID" value="CAK90270.1"/>
    <property type="molecule type" value="Genomic_DNA"/>
</dbReference>
<evidence type="ECO:0000256" key="4">
    <source>
        <dbReference type="ARBA" id="ARBA00022833"/>
    </source>
</evidence>
<dbReference type="GO" id="GO:0008270">
    <property type="term" value="F:zinc ion binding"/>
    <property type="evidence" value="ECO:0000318"/>
    <property type="project" value="GO_Central"/>
</dbReference>
<evidence type="ECO:0000256" key="5">
    <source>
        <dbReference type="ARBA" id="ARBA00023136"/>
    </source>
</evidence>
<evidence type="ECO:0000256" key="6">
    <source>
        <dbReference type="SAM" id="MobiDB-lite"/>
    </source>
</evidence>